<name>A0AA35NYB7_9SAUR</name>
<accession>A0AA35NYB7</accession>
<evidence type="ECO:0000313" key="2">
    <source>
        <dbReference type="Proteomes" id="UP001178461"/>
    </source>
</evidence>
<gene>
    <name evidence="1" type="ORF">PODLI_1B011912</name>
</gene>
<sequence>MPLQSLFNRIVSRVKASESRVCSSVQWQTGVGHSDLAIRFPLQNQVLHSLPESKPLSKDVFFCRLYLKST</sequence>
<evidence type="ECO:0000313" key="1">
    <source>
        <dbReference type="EMBL" id="CAI5765518.1"/>
    </source>
</evidence>
<reference evidence="1" key="1">
    <citation type="submission" date="2022-12" db="EMBL/GenBank/DDBJ databases">
        <authorList>
            <person name="Alioto T."/>
            <person name="Alioto T."/>
            <person name="Gomez Garrido J."/>
        </authorList>
    </citation>
    <scope>NUCLEOTIDE SEQUENCE</scope>
</reference>
<keyword evidence="2" id="KW-1185">Reference proteome</keyword>
<organism evidence="1 2">
    <name type="scientific">Podarcis lilfordi</name>
    <name type="common">Lilford's wall lizard</name>
    <dbReference type="NCBI Taxonomy" id="74358"/>
    <lineage>
        <taxon>Eukaryota</taxon>
        <taxon>Metazoa</taxon>
        <taxon>Chordata</taxon>
        <taxon>Craniata</taxon>
        <taxon>Vertebrata</taxon>
        <taxon>Euteleostomi</taxon>
        <taxon>Lepidosauria</taxon>
        <taxon>Squamata</taxon>
        <taxon>Bifurcata</taxon>
        <taxon>Unidentata</taxon>
        <taxon>Episquamata</taxon>
        <taxon>Laterata</taxon>
        <taxon>Lacertibaenia</taxon>
        <taxon>Lacertidae</taxon>
        <taxon>Podarcis</taxon>
    </lineage>
</organism>
<dbReference type="EMBL" id="OX395127">
    <property type="protein sequence ID" value="CAI5765518.1"/>
    <property type="molecule type" value="Genomic_DNA"/>
</dbReference>
<dbReference type="AlphaFoldDB" id="A0AA35NYB7"/>
<protein>
    <submittedName>
        <fullName evidence="1">Uncharacterized protein</fullName>
    </submittedName>
</protein>
<proteinExistence type="predicted"/>
<dbReference type="Proteomes" id="UP001178461">
    <property type="component" value="Chromosome 2"/>
</dbReference>